<proteinExistence type="predicted"/>
<comment type="subcellular location">
    <subcellularLocation>
        <location evidence="1">Membrane</location>
        <topology evidence="1">Single-pass membrane protein</topology>
    </subcellularLocation>
</comment>
<dbReference type="EMBL" id="VEVO01000023">
    <property type="protein sequence ID" value="KAF0023032.1"/>
    <property type="molecule type" value="Genomic_DNA"/>
</dbReference>
<reference evidence="7 8" key="1">
    <citation type="submission" date="2019-06" db="EMBL/GenBank/DDBJ databases">
        <title>Draft genomes of female and male turbot (Scophthalmus maximus).</title>
        <authorList>
            <person name="Xu H."/>
            <person name="Xu X.-W."/>
            <person name="Shao C."/>
            <person name="Chen S."/>
        </authorList>
    </citation>
    <scope>NUCLEOTIDE SEQUENCE [LARGE SCALE GENOMIC DNA]</scope>
    <source>
        <strain evidence="7">Ysfricsl-2016a</strain>
        <tissue evidence="7">Blood</tissue>
    </source>
</reference>
<dbReference type="GO" id="GO:0061041">
    <property type="term" value="P:regulation of wound healing"/>
    <property type="evidence" value="ECO:0007669"/>
    <property type="project" value="TreeGrafter"/>
</dbReference>
<dbReference type="InterPro" id="IPR036179">
    <property type="entry name" value="Ig-like_dom_sf"/>
</dbReference>
<dbReference type="GO" id="GO:0035020">
    <property type="term" value="P:regulation of Rac protein signal transduction"/>
    <property type="evidence" value="ECO:0007669"/>
    <property type="project" value="TreeGrafter"/>
</dbReference>
<dbReference type="GO" id="GO:0044291">
    <property type="term" value="C:cell-cell contact zone"/>
    <property type="evidence" value="ECO:0007669"/>
    <property type="project" value="TreeGrafter"/>
</dbReference>
<dbReference type="PROSITE" id="PS50835">
    <property type="entry name" value="IG_LIKE"/>
    <property type="match status" value="1"/>
</dbReference>
<dbReference type="GO" id="GO:0043184">
    <property type="term" value="F:vascular endothelial growth factor receptor 2 binding"/>
    <property type="evidence" value="ECO:0007669"/>
    <property type="project" value="TreeGrafter"/>
</dbReference>
<dbReference type="InterPro" id="IPR013162">
    <property type="entry name" value="CD80_C2-set"/>
</dbReference>
<dbReference type="InterPro" id="IPR007110">
    <property type="entry name" value="Ig-like_dom"/>
</dbReference>
<keyword evidence="2" id="KW-0812">Transmembrane</keyword>
<evidence type="ECO:0000256" key="5">
    <source>
        <dbReference type="ARBA" id="ARBA00023157"/>
    </source>
</evidence>
<dbReference type="SUPFAM" id="SSF48726">
    <property type="entry name" value="Immunoglobulin"/>
    <property type="match status" value="2"/>
</dbReference>
<dbReference type="Proteomes" id="UP000438429">
    <property type="component" value="Unassembled WGS sequence"/>
</dbReference>
<dbReference type="Pfam" id="PF07686">
    <property type="entry name" value="V-set"/>
    <property type="match status" value="1"/>
</dbReference>
<dbReference type="Pfam" id="PF08205">
    <property type="entry name" value="C2-set_2"/>
    <property type="match status" value="1"/>
</dbReference>
<dbReference type="PANTHER" id="PTHR45889">
    <property type="entry name" value="IG-LIKE DOMAIN-CONTAINING PROTEIN"/>
    <property type="match status" value="1"/>
</dbReference>
<sequence>MLLLRRRRRRRWSQLGHEQQKYKYKYLTIVLEQMLCMSKLQKCIKEQLVRQFESITPLTKSGPLIYCHKNKEVSSRQTKLILHPPCAADTELKLLRPLIWDRFSAIRMKPAVRRVESTFSVDGRNGVESTPPSIVPSFRRHDFKLMFYSSTKDMLIDTWPCPTRFLAGDISYQSSAGAKVNVTMPETVEVYLGDTAQILLQYRFDHNESNDFLIQWIVRNEDNSRRRIWYYDNLRGHNVADRNTAYTDRIEMTKDQQSFLLTIEDVQLSDEREFYCQVNGLEARTSLRVFAPPEAPVIEGVTAAISVTNDLPSEVATCVTKNGYPRPKFTWYRNNVPLMADRDDLDMLTLSWESQGLYTVQSTLQYKVTKEDKDAEFSCEVSFLVPGTIRRVKSSSVNVTVHWTLWSDRARHSLGCQRCGHGLGK</sequence>
<evidence type="ECO:0000313" key="8">
    <source>
        <dbReference type="Proteomes" id="UP000438429"/>
    </source>
</evidence>
<feature type="domain" description="Ig-like" evidence="6">
    <location>
        <begin position="293"/>
        <end position="398"/>
    </location>
</feature>
<dbReference type="SMART" id="SM00409">
    <property type="entry name" value="IG"/>
    <property type="match status" value="2"/>
</dbReference>
<keyword evidence="4" id="KW-0472">Membrane</keyword>
<evidence type="ECO:0000313" key="7">
    <source>
        <dbReference type="EMBL" id="KAF0023032.1"/>
    </source>
</evidence>
<evidence type="ECO:0000259" key="6">
    <source>
        <dbReference type="PROSITE" id="PS50835"/>
    </source>
</evidence>
<keyword evidence="3" id="KW-1133">Transmembrane helix</keyword>
<name>A0A6A4RVD8_SCOMX</name>
<organism evidence="7 8">
    <name type="scientific">Scophthalmus maximus</name>
    <name type="common">Turbot</name>
    <name type="synonym">Psetta maxima</name>
    <dbReference type="NCBI Taxonomy" id="52904"/>
    <lineage>
        <taxon>Eukaryota</taxon>
        <taxon>Metazoa</taxon>
        <taxon>Chordata</taxon>
        <taxon>Craniata</taxon>
        <taxon>Vertebrata</taxon>
        <taxon>Euteleostomi</taxon>
        <taxon>Actinopterygii</taxon>
        <taxon>Neopterygii</taxon>
        <taxon>Teleostei</taxon>
        <taxon>Neoteleostei</taxon>
        <taxon>Acanthomorphata</taxon>
        <taxon>Carangaria</taxon>
        <taxon>Pleuronectiformes</taxon>
        <taxon>Pleuronectoidei</taxon>
        <taxon>Scophthalmidae</taxon>
        <taxon>Scophthalmus</taxon>
    </lineage>
</organism>
<dbReference type="GO" id="GO:0007156">
    <property type="term" value="P:homophilic cell adhesion via plasma membrane adhesion molecules"/>
    <property type="evidence" value="ECO:0007669"/>
    <property type="project" value="TreeGrafter"/>
</dbReference>
<dbReference type="InterPro" id="IPR013783">
    <property type="entry name" value="Ig-like_fold"/>
</dbReference>
<dbReference type="InterPro" id="IPR003599">
    <property type="entry name" value="Ig_sub"/>
</dbReference>
<gene>
    <name evidence="7" type="ORF">F2P81_025013</name>
</gene>
<dbReference type="InterPro" id="IPR013106">
    <property type="entry name" value="Ig_V-set"/>
</dbReference>
<dbReference type="Gene3D" id="2.60.40.10">
    <property type="entry name" value="Immunoglobulins"/>
    <property type="match status" value="2"/>
</dbReference>
<dbReference type="PANTHER" id="PTHR45889:SF3">
    <property type="entry name" value="CELL ADHESION MOLECULE 4"/>
    <property type="match status" value="1"/>
</dbReference>
<comment type="caution">
    <text evidence="7">The sequence shown here is derived from an EMBL/GenBank/DDBJ whole genome shotgun (WGS) entry which is preliminary data.</text>
</comment>
<evidence type="ECO:0000256" key="2">
    <source>
        <dbReference type="ARBA" id="ARBA00022692"/>
    </source>
</evidence>
<evidence type="ECO:0000256" key="4">
    <source>
        <dbReference type="ARBA" id="ARBA00023136"/>
    </source>
</evidence>
<dbReference type="AlphaFoldDB" id="A0A6A4RVD8"/>
<accession>A0A6A4RVD8</accession>
<dbReference type="GO" id="GO:0016020">
    <property type="term" value="C:membrane"/>
    <property type="evidence" value="ECO:0007669"/>
    <property type="project" value="UniProtKB-SubCell"/>
</dbReference>
<evidence type="ECO:0000256" key="3">
    <source>
        <dbReference type="ARBA" id="ARBA00022989"/>
    </source>
</evidence>
<keyword evidence="5" id="KW-1015">Disulfide bond</keyword>
<protein>
    <recommendedName>
        <fullName evidence="6">Ig-like domain-containing protein</fullName>
    </recommendedName>
</protein>
<evidence type="ECO:0000256" key="1">
    <source>
        <dbReference type="ARBA" id="ARBA00004167"/>
    </source>
</evidence>